<feature type="region of interest" description="Disordered" evidence="3">
    <location>
        <begin position="41"/>
        <end position="69"/>
    </location>
</feature>
<proteinExistence type="predicted"/>
<feature type="region of interest" description="Disordered" evidence="3">
    <location>
        <begin position="311"/>
        <end position="343"/>
    </location>
</feature>
<keyword evidence="1 2" id="KW-0175">Coiled coil</keyword>
<feature type="compositionally biased region" description="Basic and acidic residues" evidence="3">
    <location>
        <begin position="103"/>
        <end position="126"/>
    </location>
</feature>
<dbReference type="Proteomes" id="UP001153636">
    <property type="component" value="Chromosome 17"/>
</dbReference>
<dbReference type="PANTHER" id="PTHR15885">
    <property type="entry name" value="COILED-COIL DOMAIN-CONTAINING PROTEIN 174"/>
    <property type="match status" value="1"/>
</dbReference>
<dbReference type="Pfam" id="PF13300">
    <property type="entry name" value="DUF4078"/>
    <property type="match status" value="1"/>
</dbReference>
<dbReference type="EMBL" id="OV651829">
    <property type="protein sequence ID" value="CAH1104679.1"/>
    <property type="molecule type" value="Genomic_DNA"/>
</dbReference>
<gene>
    <name evidence="5" type="ORF">PSYICH_LOCUS5465</name>
</gene>
<dbReference type="OrthoDB" id="333551at2759"/>
<feature type="compositionally biased region" description="Acidic residues" evidence="3">
    <location>
        <begin position="127"/>
        <end position="137"/>
    </location>
</feature>
<dbReference type="GO" id="GO:0005634">
    <property type="term" value="C:nucleus"/>
    <property type="evidence" value="ECO:0007669"/>
    <property type="project" value="TreeGrafter"/>
</dbReference>
<dbReference type="PANTHER" id="PTHR15885:SF1">
    <property type="entry name" value="COILED-COIL DOMAIN-CONTAINING PROTEIN 174"/>
    <property type="match status" value="1"/>
</dbReference>
<sequence length="555" mass="65120">MSTYEISKSSLLSLKAEILRKQQELSKAKLENEVKKKVLKNNPLDIKNKGIELREKNDQTDEHEDLLKQSRSVLERKARLYDKLSSGKQSAENEEISKNYLVRFDKKRPPIEDLAPDHTESHKNSSESDDNYYESDGENDKDPSQKWVDYVDCFGRTKMCMQKDLEFLKSKDKELGGTIEEKEQNPNLEASYKDDDFGLKEKTEPTKSTASPNEESELLSSDMRRELLRQQWEREEEELCNKTDIHYQDILFGEARSHGVGYYGFSKDEEERSKQQEALRKLREETKLKQKKAQELRNSREKLLAARLKAARNRKRARMGLPPEEDEPTPSLPIPEEKEIEVEEVSDKDRLLLEARKNHIRPWDIGKEGVKEHQIMTQEEWVEQKRADRQKEFAPPTNYRKDFRANIKQTDREDTEVDKTLTFTTKKASNSRWKFERNTINDEFNYSKSSTYFEEIHQSPNIQQTPIKDLDTGLDFDDTLLEEYNKIIGNSNKIGVEIAPPPTYDYYGPSQNKIRKHEAKQTNIHDSIEAGLKFLRKQVEEKEKSTKHPDDIFLF</sequence>
<keyword evidence="6" id="KW-1185">Reference proteome</keyword>
<dbReference type="AlphaFoldDB" id="A0A9P0CTD4"/>
<dbReference type="Pfam" id="PF25449">
    <property type="entry name" value="CCDC174_GRSR"/>
    <property type="match status" value="1"/>
</dbReference>
<feature type="coiled-coil region" evidence="2">
    <location>
        <begin position="265"/>
        <end position="302"/>
    </location>
</feature>
<feature type="compositionally biased region" description="Basic and acidic residues" evidence="3">
    <location>
        <begin position="191"/>
        <end position="205"/>
    </location>
</feature>
<feature type="domain" description="CCDC174 alpha/beta GRSR" evidence="4">
    <location>
        <begin position="147"/>
        <end position="175"/>
    </location>
</feature>
<dbReference type="InterPro" id="IPR025066">
    <property type="entry name" value="CCDC174-like"/>
</dbReference>
<protein>
    <recommendedName>
        <fullName evidence="4">CCDC174 alpha/beta GRSR domain-containing protein</fullName>
    </recommendedName>
</protein>
<feature type="region of interest" description="Disordered" evidence="3">
    <location>
        <begin position="82"/>
        <end position="146"/>
    </location>
</feature>
<evidence type="ECO:0000256" key="2">
    <source>
        <dbReference type="SAM" id="Coils"/>
    </source>
</evidence>
<evidence type="ECO:0000259" key="4">
    <source>
        <dbReference type="Pfam" id="PF25449"/>
    </source>
</evidence>
<accession>A0A9P0CTD4</accession>
<feature type="region of interest" description="Disordered" evidence="3">
    <location>
        <begin position="176"/>
        <end position="222"/>
    </location>
</feature>
<organism evidence="5 6">
    <name type="scientific">Psylliodes chrysocephalus</name>
    <dbReference type="NCBI Taxonomy" id="3402493"/>
    <lineage>
        <taxon>Eukaryota</taxon>
        <taxon>Metazoa</taxon>
        <taxon>Ecdysozoa</taxon>
        <taxon>Arthropoda</taxon>
        <taxon>Hexapoda</taxon>
        <taxon>Insecta</taxon>
        <taxon>Pterygota</taxon>
        <taxon>Neoptera</taxon>
        <taxon>Endopterygota</taxon>
        <taxon>Coleoptera</taxon>
        <taxon>Polyphaga</taxon>
        <taxon>Cucujiformia</taxon>
        <taxon>Chrysomeloidea</taxon>
        <taxon>Chrysomelidae</taxon>
        <taxon>Galerucinae</taxon>
        <taxon>Alticini</taxon>
        <taxon>Psylliodes</taxon>
    </lineage>
</organism>
<feature type="compositionally biased region" description="Basic and acidic residues" evidence="3">
    <location>
        <begin position="46"/>
        <end position="69"/>
    </location>
</feature>
<evidence type="ECO:0000256" key="3">
    <source>
        <dbReference type="SAM" id="MobiDB-lite"/>
    </source>
</evidence>
<reference evidence="5" key="1">
    <citation type="submission" date="2022-01" db="EMBL/GenBank/DDBJ databases">
        <authorList>
            <person name="King R."/>
        </authorList>
    </citation>
    <scope>NUCLEOTIDE SEQUENCE</scope>
</reference>
<evidence type="ECO:0000313" key="6">
    <source>
        <dbReference type="Proteomes" id="UP001153636"/>
    </source>
</evidence>
<evidence type="ECO:0000256" key="1">
    <source>
        <dbReference type="ARBA" id="ARBA00023054"/>
    </source>
</evidence>
<name>A0A9P0CTD4_9CUCU</name>
<dbReference type="InterPro" id="IPR057464">
    <property type="entry name" value="CCDC174_GRSR"/>
</dbReference>
<evidence type="ECO:0000313" key="5">
    <source>
        <dbReference type="EMBL" id="CAH1104679.1"/>
    </source>
</evidence>
<feature type="coiled-coil region" evidence="2">
    <location>
        <begin position="11"/>
        <end position="40"/>
    </location>
</feature>